<feature type="domain" description="CCHC-type" evidence="6">
    <location>
        <begin position="237"/>
        <end position="252"/>
    </location>
</feature>
<evidence type="ECO:0000256" key="2">
    <source>
        <dbReference type="ARBA" id="ARBA00022801"/>
    </source>
</evidence>
<dbReference type="InterPro" id="IPR057670">
    <property type="entry name" value="SH3_retrovirus"/>
</dbReference>
<dbReference type="GO" id="GO:0008270">
    <property type="term" value="F:zinc ion binding"/>
    <property type="evidence" value="ECO:0007669"/>
    <property type="project" value="UniProtKB-KW"/>
</dbReference>
<dbReference type="Gene3D" id="3.30.420.10">
    <property type="entry name" value="Ribonuclease H-like superfamily/Ribonuclease H"/>
    <property type="match status" value="1"/>
</dbReference>
<dbReference type="PROSITE" id="PS50158">
    <property type="entry name" value="ZF_CCHC"/>
    <property type="match status" value="1"/>
</dbReference>
<dbReference type="Pfam" id="PF13976">
    <property type="entry name" value="gag_pre-integrs"/>
    <property type="match status" value="1"/>
</dbReference>
<keyword evidence="3" id="KW-0863">Zinc-finger</keyword>
<keyword evidence="3" id="KW-0862">Zinc</keyword>
<feature type="compositionally biased region" description="Basic residues" evidence="5">
    <location>
        <begin position="1125"/>
        <end position="1136"/>
    </location>
</feature>
<feature type="coiled-coil region" evidence="4">
    <location>
        <begin position="108"/>
        <end position="135"/>
    </location>
</feature>
<dbReference type="InterPro" id="IPR036397">
    <property type="entry name" value="RNaseH_sf"/>
</dbReference>
<dbReference type="Gene3D" id="4.10.60.10">
    <property type="entry name" value="Zinc finger, CCHC-type"/>
    <property type="match status" value="1"/>
</dbReference>
<comment type="caution">
    <text evidence="8">The sequence shown here is derived from an EMBL/GenBank/DDBJ whole genome shotgun (WGS) entry which is preliminary data.</text>
</comment>
<dbReference type="SMART" id="SM00343">
    <property type="entry name" value="ZnF_C2HC"/>
    <property type="match status" value="1"/>
</dbReference>
<dbReference type="InterPro" id="IPR012337">
    <property type="entry name" value="RNaseH-like_sf"/>
</dbReference>
<dbReference type="GO" id="GO:0003676">
    <property type="term" value="F:nucleic acid binding"/>
    <property type="evidence" value="ECO:0007669"/>
    <property type="project" value="InterPro"/>
</dbReference>
<feature type="compositionally biased region" description="Basic and acidic residues" evidence="5">
    <location>
        <begin position="1105"/>
        <end position="1124"/>
    </location>
</feature>
<protein>
    <submittedName>
        <fullName evidence="8">Uncharacterized protein</fullName>
    </submittedName>
</protein>
<feature type="region of interest" description="Disordered" evidence="5">
    <location>
        <begin position="1085"/>
        <end position="1136"/>
    </location>
</feature>
<dbReference type="SUPFAM" id="SSF57756">
    <property type="entry name" value="Retrovirus zinc finger-like domains"/>
    <property type="match status" value="1"/>
</dbReference>
<dbReference type="InterPro" id="IPR039537">
    <property type="entry name" value="Retrotran_Ty1/copia-like"/>
</dbReference>
<dbReference type="SUPFAM" id="SSF56672">
    <property type="entry name" value="DNA/RNA polymerases"/>
    <property type="match status" value="1"/>
</dbReference>
<feature type="region of interest" description="Disordered" evidence="5">
    <location>
        <begin position="723"/>
        <end position="777"/>
    </location>
</feature>
<keyword evidence="2" id="KW-0378">Hydrolase</keyword>
<dbReference type="InterPro" id="IPR036875">
    <property type="entry name" value="Znf_CCHC_sf"/>
</dbReference>
<dbReference type="InterPro" id="IPR025724">
    <property type="entry name" value="GAG-pre-integrase_dom"/>
</dbReference>
<dbReference type="PROSITE" id="PS50994">
    <property type="entry name" value="INTEGRASE"/>
    <property type="match status" value="1"/>
</dbReference>
<keyword evidence="4" id="KW-0175">Coiled coil</keyword>
<feature type="compositionally biased region" description="Polar residues" evidence="5">
    <location>
        <begin position="368"/>
        <end position="388"/>
    </location>
</feature>
<dbReference type="Pfam" id="PF14223">
    <property type="entry name" value="Retrotran_gag_2"/>
    <property type="match status" value="1"/>
</dbReference>
<feature type="compositionally biased region" description="Polar residues" evidence="5">
    <location>
        <begin position="724"/>
        <end position="735"/>
    </location>
</feature>
<proteinExistence type="predicted"/>
<dbReference type="GO" id="GO:0016787">
    <property type="term" value="F:hydrolase activity"/>
    <property type="evidence" value="ECO:0007669"/>
    <property type="project" value="UniProtKB-KW"/>
</dbReference>
<name>A0A6L2JT97_TANCI</name>
<accession>A0A6L2JT97</accession>
<dbReference type="PANTHER" id="PTHR42648:SF32">
    <property type="entry name" value="RIBONUCLEASE H-LIKE DOMAIN, GAG-PRE-INTEGRASE DOMAIN PROTEIN-RELATED"/>
    <property type="match status" value="1"/>
</dbReference>
<sequence>MTDYSLWEVILNSDSPAPTRVIDGVLQPVSPTTTEQRLARKNELKARGTLLMALPDKHQLKFITHKDVKMLMEAIEKRFGENTETKKVQKTLLKQQYENFTGSSSESIDQIHDRLQKLISQLEILGRNKTDLEKQSLDDLFNSLKIYEAEVKSSSYASTTTQNIAFMSSSNTDSTNDPVSVAASVSVIDADDLEEIDLKWQMAMLTVRARRFLQRTRRNLGENGPTFIGFDMSKVECYNCHKKGHFSRECRSPKDTRRNAMTGVFKQKRNPPTMLLWLSHLHVLLLTIRYQSANGYHVVPPPHTGTFIPPKPDLVFNNAPNDVETDHSAFTVKLSPTKPDNDLSHTHRPSAPIIKDWVSNSEDESKAKTPQNVPSFVQPTEQVKSPRSSVKHVETSIPTASMVNAAKVVQGKWEWKPKCLILDHVSRNTSASMTLKRFDYNDALGRSKSVMAWETCPICLILRSLMVDILPLVEIQKMMCDKKNIVLFTDTECLVLSPEFKLSDENQVLLRLPKENNMYNVNLKNIVPSGDLTCLFAKANLNESNLWHRRLGYINFKTLNKLFSGMKGIKREFSVPRTPQQNGIAKRKNRTLIEAARTMLADSLLPIPFWAEAVNTACYVQNRVLVTKPHNKTPYELLHGRTPSISFMRPFGYPATIINTLDSLGKFDGKVNEGFLVGYSISSKAFRVFNSRTRIVQETLHVNFLENKPNVAGSGPTWLFDIDSLTNSTNPQNTDGDAAFDEKEPEFDEKKPESEVNVSPSSSAQLKKHDDKTKREAKGKSLVESFIGYRNLSAEFEDLSNNSINEDNVVELEDITYSDDEDNVGAKADFNNLETSITVTTQTRSMTRVARDQGGLFQINNDDFRTYLFACFLSQEEPKRVYQALKDPSWIKAMQEELLQFKMQKVWVLVNLPHGKRAIGTKWEGINYEEVFALVARIEARRLFLAYASFMGFMMYQMDVKSAFLYGTIEEEVYVCQTPGFEDHDYPDKVYKVVKALYGLHQALKAWYETLANYLLENGFQRGKIDQTLFIKRQKDDILLVQIYVDDIIFVSTNKDLCKAFEKLMKDKFQMSSMGELTFFLDGKSASSPKDTEKPLLKNPDGEDVDVKNNQEKDKIRTKPDQIKKKGKRGKAWKSQ</sequence>
<evidence type="ECO:0000256" key="5">
    <source>
        <dbReference type="SAM" id="MobiDB-lite"/>
    </source>
</evidence>
<evidence type="ECO:0000259" key="7">
    <source>
        <dbReference type="PROSITE" id="PS50994"/>
    </source>
</evidence>
<dbReference type="PANTHER" id="PTHR42648">
    <property type="entry name" value="TRANSPOSASE, PUTATIVE-RELATED"/>
    <property type="match status" value="1"/>
</dbReference>
<dbReference type="InterPro" id="IPR043502">
    <property type="entry name" value="DNA/RNA_pol_sf"/>
</dbReference>
<feature type="compositionally biased region" description="Basic and acidic residues" evidence="5">
    <location>
        <begin position="767"/>
        <end position="777"/>
    </location>
</feature>
<reference evidence="8" key="1">
    <citation type="journal article" date="2019" name="Sci. Rep.">
        <title>Draft genome of Tanacetum cinerariifolium, the natural source of mosquito coil.</title>
        <authorList>
            <person name="Yamashiro T."/>
            <person name="Shiraishi A."/>
            <person name="Satake H."/>
            <person name="Nakayama K."/>
        </authorList>
    </citation>
    <scope>NUCLEOTIDE SEQUENCE</scope>
</reference>
<gene>
    <name evidence="8" type="ORF">Tci_012224</name>
</gene>
<evidence type="ECO:0000313" key="8">
    <source>
        <dbReference type="EMBL" id="GEU40246.1"/>
    </source>
</evidence>
<feature type="domain" description="Integrase catalytic" evidence="7">
    <location>
        <begin position="453"/>
        <end position="642"/>
    </location>
</feature>
<dbReference type="GO" id="GO:0015074">
    <property type="term" value="P:DNA integration"/>
    <property type="evidence" value="ECO:0007669"/>
    <property type="project" value="InterPro"/>
</dbReference>
<feature type="region of interest" description="Disordered" evidence="5">
    <location>
        <begin position="360"/>
        <end position="389"/>
    </location>
</feature>
<dbReference type="Pfam" id="PF25597">
    <property type="entry name" value="SH3_retrovirus"/>
    <property type="match status" value="1"/>
</dbReference>
<keyword evidence="1" id="KW-0479">Metal-binding</keyword>
<evidence type="ECO:0000259" key="6">
    <source>
        <dbReference type="PROSITE" id="PS50158"/>
    </source>
</evidence>
<dbReference type="SUPFAM" id="SSF53098">
    <property type="entry name" value="Ribonuclease H-like"/>
    <property type="match status" value="1"/>
</dbReference>
<organism evidence="8">
    <name type="scientific">Tanacetum cinerariifolium</name>
    <name type="common">Dalmatian daisy</name>
    <name type="synonym">Chrysanthemum cinerariifolium</name>
    <dbReference type="NCBI Taxonomy" id="118510"/>
    <lineage>
        <taxon>Eukaryota</taxon>
        <taxon>Viridiplantae</taxon>
        <taxon>Streptophyta</taxon>
        <taxon>Embryophyta</taxon>
        <taxon>Tracheophyta</taxon>
        <taxon>Spermatophyta</taxon>
        <taxon>Magnoliopsida</taxon>
        <taxon>eudicotyledons</taxon>
        <taxon>Gunneridae</taxon>
        <taxon>Pentapetalae</taxon>
        <taxon>asterids</taxon>
        <taxon>campanulids</taxon>
        <taxon>Asterales</taxon>
        <taxon>Asteraceae</taxon>
        <taxon>Asteroideae</taxon>
        <taxon>Anthemideae</taxon>
        <taxon>Anthemidinae</taxon>
        <taxon>Tanacetum</taxon>
    </lineage>
</organism>
<evidence type="ECO:0000256" key="4">
    <source>
        <dbReference type="SAM" id="Coils"/>
    </source>
</evidence>
<dbReference type="InterPro" id="IPR001584">
    <property type="entry name" value="Integrase_cat-core"/>
</dbReference>
<evidence type="ECO:0000256" key="1">
    <source>
        <dbReference type="ARBA" id="ARBA00022723"/>
    </source>
</evidence>
<dbReference type="InterPro" id="IPR013103">
    <property type="entry name" value="RVT_2"/>
</dbReference>
<dbReference type="EMBL" id="BKCJ010001277">
    <property type="protein sequence ID" value="GEU40246.1"/>
    <property type="molecule type" value="Genomic_DNA"/>
</dbReference>
<dbReference type="AlphaFoldDB" id="A0A6L2JT97"/>
<evidence type="ECO:0000256" key="3">
    <source>
        <dbReference type="PROSITE-ProRule" id="PRU00047"/>
    </source>
</evidence>
<feature type="region of interest" description="Disordered" evidence="5">
    <location>
        <begin position="333"/>
        <end position="352"/>
    </location>
</feature>
<dbReference type="InterPro" id="IPR001878">
    <property type="entry name" value="Znf_CCHC"/>
</dbReference>
<dbReference type="Pfam" id="PF07727">
    <property type="entry name" value="RVT_2"/>
    <property type="match status" value="1"/>
</dbReference>